<dbReference type="AlphaFoldDB" id="A0A194QGP5"/>
<sequence>MRIPVLTGCGADRRRRLAGFARASEREIAVRLAFLDRHPLVTEKRSVHRARGAGPVRRWAALGPEEVVSSSEGRTSRQSH</sequence>
<reference evidence="1 2" key="1">
    <citation type="journal article" date="2015" name="Nat. Commun.">
        <title>Outbred genome sequencing and CRISPR/Cas9 gene editing in butterflies.</title>
        <authorList>
            <person name="Li X."/>
            <person name="Fan D."/>
            <person name="Zhang W."/>
            <person name="Liu G."/>
            <person name="Zhang L."/>
            <person name="Zhao L."/>
            <person name="Fang X."/>
            <person name="Chen L."/>
            <person name="Dong Y."/>
            <person name="Chen Y."/>
            <person name="Ding Y."/>
            <person name="Zhao R."/>
            <person name="Feng M."/>
            <person name="Zhu Y."/>
            <person name="Feng Y."/>
            <person name="Jiang X."/>
            <person name="Zhu D."/>
            <person name="Xiang H."/>
            <person name="Feng X."/>
            <person name="Li S."/>
            <person name="Wang J."/>
            <person name="Zhang G."/>
            <person name="Kronforst M.R."/>
            <person name="Wang W."/>
        </authorList>
    </citation>
    <scope>NUCLEOTIDE SEQUENCE [LARGE SCALE GENOMIC DNA]</scope>
    <source>
        <strain evidence="1">Ya'a_city_454_Px</strain>
        <tissue evidence="1">Whole body</tissue>
    </source>
</reference>
<gene>
    <name evidence="1" type="ORF">RR46_03288</name>
</gene>
<dbReference type="EMBL" id="KQ458880">
    <property type="protein sequence ID" value="KPJ04677.1"/>
    <property type="molecule type" value="Genomic_DNA"/>
</dbReference>
<organism evidence="1 2">
    <name type="scientific">Papilio xuthus</name>
    <name type="common">Asian swallowtail butterfly</name>
    <dbReference type="NCBI Taxonomy" id="66420"/>
    <lineage>
        <taxon>Eukaryota</taxon>
        <taxon>Metazoa</taxon>
        <taxon>Ecdysozoa</taxon>
        <taxon>Arthropoda</taxon>
        <taxon>Hexapoda</taxon>
        <taxon>Insecta</taxon>
        <taxon>Pterygota</taxon>
        <taxon>Neoptera</taxon>
        <taxon>Endopterygota</taxon>
        <taxon>Lepidoptera</taxon>
        <taxon>Glossata</taxon>
        <taxon>Ditrysia</taxon>
        <taxon>Papilionoidea</taxon>
        <taxon>Papilionidae</taxon>
        <taxon>Papilioninae</taxon>
        <taxon>Papilio</taxon>
    </lineage>
</organism>
<dbReference type="Proteomes" id="UP000053268">
    <property type="component" value="Unassembled WGS sequence"/>
</dbReference>
<keyword evidence="2" id="KW-1185">Reference proteome</keyword>
<name>A0A194QGP5_PAPXU</name>
<protein>
    <submittedName>
        <fullName evidence="1">Uncharacterized protein</fullName>
    </submittedName>
</protein>
<evidence type="ECO:0000313" key="2">
    <source>
        <dbReference type="Proteomes" id="UP000053268"/>
    </source>
</evidence>
<evidence type="ECO:0000313" key="1">
    <source>
        <dbReference type="EMBL" id="KPJ04677.1"/>
    </source>
</evidence>
<accession>A0A194QGP5</accession>
<proteinExistence type="predicted"/>